<reference evidence="1 2" key="1">
    <citation type="submission" date="2021-04" db="EMBL/GenBank/DDBJ databases">
        <title>Chitinophaga sp. nov., isolated from the rhizosphere soil.</title>
        <authorList>
            <person name="He S."/>
        </authorList>
    </citation>
    <scope>NUCLEOTIDE SEQUENCE [LARGE SCALE GENOMIC DNA]</scope>
    <source>
        <strain evidence="1 2">2R12</strain>
    </source>
</reference>
<dbReference type="InterPro" id="IPR008969">
    <property type="entry name" value="CarboxyPept-like_regulatory"/>
</dbReference>
<protein>
    <submittedName>
        <fullName evidence="1">Carboxypeptidase-like regulatory domain-containing protein</fullName>
    </submittedName>
</protein>
<proteinExistence type="predicted"/>
<comment type="caution">
    <text evidence="1">The sequence shown here is derived from an EMBL/GenBank/DDBJ whole genome shotgun (WGS) entry which is preliminary data.</text>
</comment>
<organism evidence="1 2">
    <name type="scientific">Chitinophaga hostae</name>
    <dbReference type="NCBI Taxonomy" id="2831022"/>
    <lineage>
        <taxon>Bacteria</taxon>
        <taxon>Pseudomonadati</taxon>
        <taxon>Bacteroidota</taxon>
        <taxon>Chitinophagia</taxon>
        <taxon>Chitinophagales</taxon>
        <taxon>Chitinophagaceae</taxon>
        <taxon>Chitinophaga</taxon>
    </lineage>
</organism>
<evidence type="ECO:0000313" key="1">
    <source>
        <dbReference type="EMBL" id="MBS0028615.1"/>
    </source>
</evidence>
<evidence type="ECO:0000313" key="2">
    <source>
        <dbReference type="Proteomes" id="UP000676386"/>
    </source>
</evidence>
<dbReference type="Gene3D" id="2.60.40.1120">
    <property type="entry name" value="Carboxypeptidase-like, regulatory domain"/>
    <property type="match status" value="1"/>
</dbReference>
<sequence length="241" mass="25967">MKKQSLILHIPHPCTVPWDEMAPPTGGRFCDHCQKKVLDFSAMTDNELLAVIGNSNGKICGRLHPAQQNRLLAPDTSRRRGFLPAAIIASVLAAVIPGSSKAQKPATDTTISPSVKKDAEAKRDIPGLLTGRIVDSTSHDALPGVIVSISGADVRVLTDSAGHFQLAIPAALKGQTINLKTSYIGYEQKCMSFTSEQLLAPVSIGLQAAGTLGLMDVVLVGEIEPRRRGFWQKITKPFRRR</sequence>
<name>A0ABS5J0I3_9BACT</name>
<dbReference type="Proteomes" id="UP000676386">
    <property type="component" value="Unassembled WGS sequence"/>
</dbReference>
<keyword evidence="2" id="KW-1185">Reference proteome</keyword>
<dbReference type="EMBL" id="JAGTXB010000006">
    <property type="protein sequence ID" value="MBS0028615.1"/>
    <property type="molecule type" value="Genomic_DNA"/>
</dbReference>
<accession>A0ABS5J0I3</accession>
<dbReference type="RefSeq" id="WP_211973714.1">
    <property type="nucleotide sequence ID" value="NZ_CBFHAM010000075.1"/>
</dbReference>
<gene>
    <name evidence="1" type="ORF">KE626_14940</name>
</gene>
<dbReference type="Pfam" id="PF13715">
    <property type="entry name" value="CarbopepD_reg_2"/>
    <property type="match status" value="1"/>
</dbReference>
<dbReference type="SUPFAM" id="SSF49464">
    <property type="entry name" value="Carboxypeptidase regulatory domain-like"/>
    <property type="match status" value="1"/>
</dbReference>